<dbReference type="RefSeq" id="XP_008867614.1">
    <property type="nucleotide sequence ID" value="XM_008869392.1"/>
</dbReference>
<dbReference type="PANTHER" id="PTHR48252">
    <property type="entry name" value="HISTONE DEACETYLASE 2-RELATED"/>
    <property type="match status" value="1"/>
</dbReference>
<evidence type="ECO:0000259" key="4">
    <source>
        <dbReference type="PROSITE" id="PS50305"/>
    </source>
</evidence>
<evidence type="ECO:0000256" key="3">
    <source>
        <dbReference type="PROSITE-ProRule" id="PRU00236"/>
    </source>
</evidence>
<dbReference type="GO" id="GO:0016740">
    <property type="term" value="F:transferase activity"/>
    <property type="evidence" value="ECO:0007669"/>
    <property type="project" value="UniProtKB-KW"/>
</dbReference>
<accession>A0A024UB22</accession>
<dbReference type="AlphaFoldDB" id="A0A024UB22"/>
<protein>
    <recommendedName>
        <fullName evidence="4">Deacetylase sirtuin-type domain-containing protein</fullName>
    </recommendedName>
</protein>
<name>A0A024UB22_9STRA</name>
<sequence>MATTKIREAAEKIRGADYLLIMTGAGFSADSGLPVYMDIANVDAYNKMGLEYHDLCDPCWIRDDLPVFYGFWGDCFNMYRDTTPHAGYAILQRWKARVVAKAMDQPSSDNHGNDESTPDPFFSFTSNVDAHFLKFFTPNEVYEIHGNTENWQCADESCSRRIWTLPPPFRFNIDLNTMRAVDTDAAQGLTCSVCAGPARPNVLMFNDNNWIPNRQDERRYNAWIGHVQEALCKDKTKRLVVLEIGCGTRVPSVRIQSEHVLLKMIKRTIHTLADTGEFQAHLIRVNPVMEPDTYKWKDIDDHVPPMTKIQGFGLATLQAIDQELGSVEL</sequence>
<dbReference type="EMBL" id="KI913959">
    <property type="protein sequence ID" value="ETW03385.1"/>
    <property type="molecule type" value="Genomic_DNA"/>
</dbReference>
<evidence type="ECO:0000256" key="2">
    <source>
        <dbReference type="ARBA" id="ARBA00023027"/>
    </source>
</evidence>
<dbReference type="eggNOG" id="ENOG502QTSC">
    <property type="taxonomic scope" value="Eukaryota"/>
</dbReference>
<dbReference type="PANTHER" id="PTHR48252:SF77">
    <property type="entry name" value="HISTONE DEACETYLASE DOMAIN-CONTAINING PROTEIN"/>
    <property type="match status" value="1"/>
</dbReference>
<dbReference type="Gene3D" id="3.30.1600.10">
    <property type="entry name" value="SIR2/SIRT2 'Small Domain"/>
    <property type="match status" value="1"/>
</dbReference>
<evidence type="ECO:0000256" key="1">
    <source>
        <dbReference type="ARBA" id="ARBA00022679"/>
    </source>
</evidence>
<dbReference type="VEuPathDB" id="FungiDB:H310_04863"/>
<dbReference type="SUPFAM" id="SSF52467">
    <property type="entry name" value="DHS-like NAD/FAD-binding domain"/>
    <property type="match status" value="1"/>
</dbReference>
<dbReference type="PROSITE" id="PS50305">
    <property type="entry name" value="SIRTUIN"/>
    <property type="match status" value="1"/>
</dbReference>
<dbReference type="GeneID" id="20081913"/>
<dbReference type="OrthoDB" id="424302at2759"/>
<keyword evidence="1" id="KW-0808">Transferase</keyword>
<evidence type="ECO:0000313" key="5">
    <source>
        <dbReference type="EMBL" id="ETW03385.1"/>
    </source>
</evidence>
<keyword evidence="2" id="KW-0520">NAD</keyword>
<dbReference type="InterPro" id="IPR026590">
    <property type="entry name" value="Ssirtuin_cat_dom"/>
</dbReference>
<proteinExistence type="predicted"/>
<reference evidence="5" key="1">
    <citation type="submission" date="2013-12" db="EMBL/GenBank/DDBJ databases">
        <title>The Genome Sequence of Aphanomyces invadans NJM9701.</title>
        <authorList>
            <consortium name="The Broad Institute Genomics Platform"/>
            <person name="Russ C."/>
            <person name="Tyler B."/>
            <person name="van West P."/>
            <person name="Dieguez-Uribeondo J."/>
            <person name="Young S.K."/>
            <person name="Zeng Q."/>
            <person name="Gargeya S."/>
            <person name="Fitzgerald M."/>
            <person name="Abouelleil A."/>
            <person name="Alvarado L."/>
            <person name="Chapman S.B."/>
            <person name="Gainer-Dewar J."/>
            <person name="Goldberg J."/>
            <person name="Griggs A."/>
            <person name="Gujja S."/>
            <person name="Hansen M."/>
            <person name="Howarth C."/>
            <person name="Imamovic A."/>
            <person name="Ireland A."/>
            <person name="Larimer J."/>
            <person name="McCowan C."/>
            <person name="Murphy C."/>
            <person name="Pearson M."/>
            <person name="Poon T.W."/>
            <person name="Priest M."/>
            <person name="Roberts A."/>
            <person name="Saif S."/>
            <person name="Shea T."/>
            <person name="Sykes S."/>
            <person name="Wortman J."/>
            <person name="Nusbaum C."/>
            <person name="Birren B."/>
        </authorList>
    </citation>
    <scope>NUCLEOTIDE SEQUENCE [LARGE SCALE GENOMIC DNA]</scope>
    <source>
        <strain evidence="5">NJM9701</strain>
    </source>
</reference>
<organism evidence="5">
    <name type="scientific">Aphanomyces invadans</name>
    <dbReference type="NCBI Taxonomy" id="157072"/>
    <lineage>
        <taxon>Eukaryota</taxon>
        <taxon>Sar</taxon>
        <taxon>Stramenopiles</taxon>
        <taxon>Oomycota</taxon>
        <taxon>Saprolegniomycetes</taxon>
        <taxon>Saprolegniales</taxon>
        <taxon>Verrucalvaceae</taxon>
        <taxon>Aphanomyces</taxon>
    </lineage>
</organism>
<dbReference type="InterPro" id="IPR026591">
    <property type="entry name" value="Sirtuin_cat_small_dom_sf"/>
</dbReference>
<comment type="caution">
    <text evidence="3">Lacks conserved residue(s) required for the propagation of feature annotation.</text>
</comment>
<feature type="domain" description="Deacetylase sirtuin-type" evidence="4">
    <location>
        <begin position="1"/>
        <end position="323"/>
    </location>
</feature>
<gene>
    <name evidence="5" type="ORF">H310_04863</name>
</gene>
<dbReference type="InterPro" id="IPR029035">
    <property type="entry name" value="DHS-like_NAD/FAD-binding_dom"/>
</dbReference>
<dbReference type="Gene3D" id="3.40.50.1220">
    <property type="entry name" value="TPP-binding domain"/>
    <property type="match status" value="1"/>
</dbReference>